<feature type="region of interest" description="Disordered" evidence="1">
    <location>
        <begin position="497"/>
        <end position="522"/>
    </location>
</feature>
<feature type="region of interest" description="Disordered" evidence="1">
    <location>
        <begin position="566"/>
        <end position="595"/>
    </location>
</feature>
<protein>
    <submittedName>
        <fullName evidence="2">Uncharacterized protein</fullName>
    </submittedName>
</protein>
<reference evidence="2" key="1">
    <citation type="journal article" date="2021" name="Proc. Natl. Acad. Sci. U.S.A.">
        <title>Three genomes in the algal genus Volvox reveal the fate of a haploid sex-determining region after a transition to homothallism.</title>
        <authorList>
            <person name="Yamamoto K."/>
            <person name="Hamaji T."/>
            <person name="Kawai-Toyooka H."/>
            <person name="Matsuzaki R."/>
            <person name="Takahashi F."/>
            <person name="Nishimura Y."/>
            <person name="Kawachi M."/>
            <person name="Noguchi H."/>
            <person name="Minakuchi Y."/>
            <person name="Umen J.G."/>
            <person name="Toyoda A."/>
            <person name="Nozaki H."/>
        </authorList>
    </citation>
    <scope>NUCLEOTIDE SEQUENCE</scope>
    <source>
        <strain evidence="2">NIES-3780</strain>
    </source>
</reference>
<dbReference type="Proteomes" id="UP000747399">
    <property type="component" value="Unassembled WGS sequence"/>
</dbReference>
<feature type="compositionally biased region" description="Low complexity" evidence="1">
    <location>
        <begin position="847"/>
        <end position="876"/>
    </location>
</feature>
<proteinExistence type="predicted"/>
<evidence type="ECO:0000313" key="2">
    <source>
        <dbReference type="EMBL" id="GIL68156.1"/>
    </source>
</evidence>
<accession>A0A8J4BTH1</accession>
<feature type="compositionally biased region" description="Basic residues" evidence="1">
    <location>
        <begin position="501"/>
        <end position="515"/>
    </location>
</feature>
<feature type="compositionally biased region" description="Low complexity" evidence="1">
    <location>
        <begin position="572"/>
        <end position="590"/>
    </location>
</feature>
<keyword evidence="3" id="KW-1185">Reference proteome</keyword>
<evidence type="ECO:0000256" key="1">
    <source>
        <dbReference type="SAM" id="MobiDB-lite"/>
    </source>
</evidence>
<name>A0A8J4BTH1_9CHLO</name>
<feature type="region of interest" description="Disordered" evidence="1">
    <location>
        <begin position="846"/>
        <end position="881"/>
    </location>
</feature>
<dbReference type="EMBL" id="BNCO01000110">
    <property type="protein sequence ID" value="GIL68156.1"/>
    <property type="molecule type" value="Genomic_DNA"/>
</dbReference>
<feature type="non-terminal residue" evidence="2">
    <location>
        <position position="1"/>
    </location>
</feature>
<organism evidence="2 3">
    <name type="scientific">Volvox africanus</name>
    <dbReference type="NCBI Taxonomy" id="51714"/>
    <lineage>
        <taxon>Eukaryota</taxon>
        <taxon>Viridiplantae</taxon>
        <taxon>Chlorophyta</taxon>
        <taxon>core chlorophytes</taxon>
        <taxon>Chlorophyceae</taxon>
        <taxon>CS clade</taxon>
        <taxon>Chlamydomonadales</taxon>
        <taxon>Volvocaceae</taxon>
        <taxon>Volvox</taxon>
    </lineage>
</organism>
<evidence type="ECO:0000313" key="3">
    <source>
        <dbReference type="Proteomes" id="UP000747399"/>
    </source>
</evidence>
<sequence length="1283" mass="127853">MFGKHRAPAMVVGVPAGAVPAFPENSKKYGAHSLSSSFKRKFLSGIGKLKNLKGGSKDSSKHVIVTKGTNDILGLDEEQELRCALDLSLRPTASGSANTALNILLRHCQLLSSSRRSLGSVPIVSLEGLRRGLQASPHAVLVLQAGEEIPDHDSEPNSIKHCSSELPKAVQQRINSQSAAALLRPQSLGSTRQPSFTRALCKARRQSAEGLNAAGVVASAVRSGSPAAAAAGGSGGSGYTASPLRPATGGVAAGAAAMLTKDAAVSALGVGAAAGSAAIPVREVIGGGGNVVPWLPPAMLSYSLGNMGSAGMVESPAYDVLARGLTGSVTSHAWAVQVAATVTSAAPNGMALGGATQAISVSGPEAVGAASDTATTTAIAASGSGAKAAGPGRDPPARVTIQNVIAAATNGGAGVTLEPCIRNALGAAHPLWLATLPAVSPTRGSGPSGFINALEDVGDGAGGANDTIVGDLEELESEEPTVMGIATAHGVAEMLQPSSQRHPHPHHINLHHHYRSPSLGNTGGLLARELQVRRAGGGGGGVAAASPCASTAGSWPHYLAKGDDMSAGSGTRAGPPAAGSDAGSSGSRAPLGSHGLPSISSFAPSLAAEASPSRCGSATGLQGSDPCMLTISPFGSSLQIGSIAEAARGAGGGGGGGCDGVTANSFVSSHGSAVTTAGCAPPWHGSAVKPLVPGSVAEFPSAGSSSVGPQCADNTVTAFADRSKVTLSFGTPKVAKGRRASVATATASSSSPRAGVIASAISTGATAATASTGSVSGAGETGLEPMYVSAATEAVLGSGHPDQLRSTLYSLLSSHPSLQLILENIIRNAILGRAVEHEQLMACPRIPTDQPTAATPTQQPHSQPQQNQDHQQSSSTPSSNPLDDFLLLRVTACYLDLDHRHGAGEAPSSFAPSSEPQPTPLPALFMTFSRPYTAAAAAARPAGTSLNTAAGIDTSLGHAAKVAAPPPPSQLMAPQPRRVSPSGGASPGRTSFMPFGGGSGGGGGSSSQKMSKSPNLGSLFGSLSKSSWMRTGGSGLAAVTATVSPSQCHSPNLSQQTAANVAAIAAPTTNSAGPTIGLAAHTHHQLSSAAGGMYGHSSLLGRTALELEVHPPSLFSNLTPLAATAAAAGAMGPLPPPSPSAQATALERLCSHIRMEQMLLAHVPLAVTVLALDGRVVYQNGRSVAYMGNAVGMAVAPGLEIGDSDHSLQRIFTYDPPALESMWEAVRSGKTWSGLVCMPPHLDLSQPESAGPMSPLSRPLSATVCDNAWRGTQVGGNGGGAGA</sequence>
<comment type="caution">
    <text evidence="2">The sequence shown here is derived from an EMBL/GenBank/DDBJ whole genome shotgun (WGS) entry which is preliminary data.</text>
</comment>
<gene>
    <name evidence="2" type="ORF">Vafri_21439</name>
</gene>
<feature type="compositionally biased region" description="Gly residues" evidence="1">
    <location>
        <begin position="995"/>
        <end position="1005"/>
    </location>
</feature>
<feature type="region of interest" description="Disordered" evidence="1">
    <location>
        <begin position="959"/>
        <end position="1016"/>
    </location>
</feature>